<evidence type="ECO:0000313" key="2">
    <source>
        <dbReference type="EMBL" id="CAD5116510.1"/>
    </source>
</evidence>
<dbReference type="Pfam" id="PF03370">
    <property type="entry name" value="CBM_21"/>
    <property type="match status" value="1"/>
</dbReference>
<dbReference type="InterPro" id="IPR050782">
    <property type="entry name" value="PP1_regulatory_subunit_3"/>
</dbReference>
<dbReference type="GO" id="GO:2001069">
    <property type="term" value="F:glycogen binding"/>
    <property type="evidence" value="ECO:0007669"/>
    <property type="project" value="TreeGrafter"/>
</dbReference>
<dbReference type="PROSITE" id="PS51159">
    <property type="entry name" value="CBM21"/>
    <property type="match status" value="1"/>
</dbReference>
<dbReference type="GO" id="GO:0000164">
    <property type="term" value="C:protein phosphatase type 1 complex"/>
    <property type="evidence" value="ECO:0007669"/>
    <property type="project" value="TreeGrafter"/>
</dbReference>
<reference evidence="2 3" key="1">
    <citation type="submission" date="2020-08" db="EMBL/GenBank/DDBJ databases">
        <authorList>
            <person name="Hejnol A."/>
        </authorList>
    </citation>
    <scope>NUCLEOTIDE SEQUENCE [LARGE SCALE GENOMIC DNA]</scope>
</reference>
<dbReference type="InterPro" id="IPR038175">
    <property type="entry name" value="CBM21_dom_sf"/>
</dbReference>
<dbReference type="Gene3D" id="2.60.40.2440">
    <property type="entry name" value="Carbohydrate binding type-21 domain"/>
    <property type="match status" value="1"/>
</dbReference>
<gene>
    <name evidence="2" type="ORF">DGYR_LOCUS5131</name>
</gene>
<organism evidence="2 3">
    <name type="scientific">Dimorphilus gyrociliatus</name>
    <dbReference type="NCBI Taxonomy" id="2664684"/>
    <lineage>
        <taxon>Eukaryota</taxon>
        <taxon>Metazoa</taxon>
        <taxon>Spiralia</taxon>
        <taxon>Lophotrochozoa</taxon>
        <taxon>Annelida</taxon>
        <taxon>Polychaeta</taxon>
        <taxon>Polychaeta incertae sedis</taxon>
        <taxon>Dinophilidae</taxon>
        <taxon>Dimorphilus</taxon>
    </lineage>
</organism>
<dbReference type="EMBL" id="CAJFCJ010000006">
    <property type="protein sequence ID" value="CAD5116510.1"/>
    <property type="molecule type" value="Genomic_DNA"/>
</dbReference>
<evidence type="ECO:0000313" key="3">
    <source>
        <dbReference type="Proteomes" id="UP000549394"/>
    </source>
</evidence>
<keyword evidence="3" id="KW-1185">Reference proteome</keyword>
<dbReference type="PANTHER" id="PTHR12307:SF36">
    <property type="entry name" value="GLYCOGEN-BINDING SUBUNIT 76A"/>
    <property type="match status" value="1"/>
</dbReference>
<sequence length="224" mass="26167">MIKNGYNRKLSSSNSIDDEDEFGQRAIRKATYKRSSSEGAPKIPIDFQKTKSVRFADCLGLDLVYVREFCKSPPILRRVPSISDYCKMKEDFDSKFQCQFEQPSCQSNFYEKLHAQNVVLESIASEDQHLIVGFILCVNLAYKKNVGIRVTTNNWKTWEDSTANFYEDTRPSQFTDRFIFKIDPSTFKNGKKIVNLEFAVWYKVNGMEFWDNNSKKNYIIEVKF</sequence>
<comment type="caution">
    <text evidence="2">The sequence shown here is derived from an EMBL/GenBank/DDBJ whole genome shotgun (WGS) entry which is preliminary data.</text>
</comment>
<protein>
    <recommendedName>
        <fullName evidence="1">CBM21 domain-containing protein</fullName>
    </recommendedName>
</protein>
<proteinExistence type="predicted"/>
<evidence type="ECO:0000259" key="1">
    <source>
        <dbReference type="PROSITE" id="PS51159"/>
    </source>
</evidence>
<accession>A0A7I8VPK7</accession>
<dbReference type="AlphaFoldDB" id="A0A7I8VPK7"/>
<dbReference type="Proteomes" id="UP000549394">
    <property type="component" value="Unassembled WGS sequence"/>
</dbReference>
<dbReference type="InterPro" id="IPR005036">
    <property type="entry name" value="CBM21_dom"/>
</dbReference>
<feature type="domain" description="CBM21" evidence="1">
    <location>
        <begin position="110"/>
        <end position="221"/>
    </location>
</feature>
<dbReference type="GO" id="GO:0005979">
    <property type="term" value="P:regulation of glycogen biosynthetic process"/>
    <property type="evidence" value="ECO:0007669"/>
    <property type="project" value="TreeGrafter"/>
</dbReference>
<dbReference type="OrthoDB" id="1881at2759"/>
<dbReference type="PANTHER" id="PTHR12307">
    <property type="entry name" value="PROTEIN PHOSPHATASE 1 REGULATORY SUBUNIT"/>
    <property type="match status" value="1"/>
</dbReference>
<name>A0A7I8VPK7_9ANNE</name>
<dbReference type="GO" id="GO:0008157">
    <property type="term" value="F:protein phosphatase 1 binding"/>
    <property type="evidence" value="ECO:0007669"/>
    <property type="project" value="TreeGrafter"/>
</dbReference>